<dbReference type="CDD" id="cd16917">
    <property type="entry name" value="HATPase_UhpB-NarQ-NarX-like"/>
    <property type="match status" value="1"/>
</dbReference>
<protein>
    <recommendedName>
        <fullName evidence="2">histidine kinase</fullName>
        <ecNumber evidence="2">2.7.13.3</ecNumber>
    </recommendedName>
</protein>
<evidence type="ECO:0000256" key="7">
    <source>
        <dbReference type="ARBA" id="ARBA00022840"/>
    </source>
</evidence>
<feature type="coiled-coil region" evidence="9">
    <location>
        <begin position="242"/>
        <end position="274"/>
    </location>
</feature>
<comment type="caution">
    <text evidence="14">The sequence shown here is derived from an EMBL/GenBank/DDBJ whole genome shotgun (WGS) entry which is preliminary data.</text>
</comment>
<dbReference type="PANTHER" id="PTHR24421">
    <property type="entry name" value="NITRATE/NITRITE SENSOR PROTEIN NARX-RELATED"/>
    <property type="match status" value="1"/>
</dbReference>
<dbReference type="Proteomes" id="UP000292935">
    <property type="component" value="Unassembled WGS sequence"/>
</dbReference>
<keyword evidence="15" id="KW-1185">Reference proteome</keyword>
<evidence type="ECO:0000259" key="12">
    <source>
        <dbReference type="Pfam" id="PF02518"/>
    </source>
</evidence>
<dbReference type="Pfam" id="PF02518">
    <property type="entry name" value="HATPase_c"/>
    <property type="match status" value="1"/>
</dbReference>
<dbReference type="EC" id="2.7.13.3" evidence="2"/>
<sequence length="469" mass="49910">MAARDVLPGVGCGACDRSARLPPAASGRSGVAESIRRLPRPGERMNSHIDAGPPPTDGRRDGLFRRNPALTDLVVAAAYAIPLGLVSLRLLQLSESSLVWRVLAGVAVVVLHAATAFRRRWPRLAFGVGAGMAMVLALLPPLQDAAGNAYPAFALPSILVFGVLVFTAARVLDARAGWACLAVALAVAAVVVVRLWNPQVWGRPSDDGELIIWRAALTLGITATILCLWALGRLARVRDAYVAELREKSERADADRARERAEAARAERDRISRELHDIVSHSLAVMVSQAEGGRLSDPAAPAAATFATISRIGRESLRDMRGLLGVLRSDVATERVPQPGLADLPALVSRVRAAGVELVDEASGGRRRLRPAADLAAYRVVQEALTNVLKHAGPAPEARLDLDWQEDWLVIRVQDSGPGPRVDDDRGGAGLEGMRERLQIIGGSLETGGRAGQGFTLTATIPYDDGSLP</sequence>
<organism evidence="14 15">
    <name type="scientific">Agromyces fucosus</name>
    <dbReference type="NCBI Taxonomy" id="41985"/>
    <lineage>
        <taxon>Bacteria</taxon>
        <taxon>Bacillati</taxon>
        <taxon>Actinomycetota</taxon>
        <taxon>Actinomycetes</taxon>
        <taxon>Micrococcales</taxon>
        <taxon>Microbacteriaceae</taxon>
        <taxon>Agromyces</taxon>
    </lineage>
</organism>
<evidence type="ECO:0000256" key="1">
    <source>
        <dbReference type="ARBA" id="ARBA00000085"/>
    </source>
</evidence>
<evidence type="ECO:0000256" key="2">
    <source>
        <dbReference type="ARBA" id="ARBA00012438"/>
    </source>
</evidence>
<name>A0A4V1QS93_9MICO</name>
<dbReference type="SUPFAM" id="SSF55874">
    <property type="entry name" value="ATPase domain of HSP90 chaperone/DNA topoisomerase II/histidine kinase"/>
    <property type="match status" value="1"/>
</dbReference>
<keyword evidence="8" id="KW-0902">Two-component regulatory system</keyword>
<dbReference type="GO" id="GO:0000155">
    <property type="term" value="F:phosphorelay sensor kinase activity"/>
    <property type="evidence" value="ECO:0007669"/>
    <property type="project" value="InterPro"/>
</dbReference>
<keyword evidence="11" id="KW-0812">Transmembrane</keyword>
<evidence type="ECO:0000256" key="11">
    <source>
        <dbReference type="SAM" id="Phobius"/>
    </source>
</evidence>
<keyword evidence="7" id="KW-0067">ATP-binding</keyword>
<dbReference type="OrthoDB" id="227596at2"/>
<feature type="transmembrane region" description="Helical" evidence="11">
    <location>
        <begin position="98"/>
        <end position="117"/>
    </location>
</feature>
<gene>
    <name evidence="14" type="ORF">ESP57_13695</name>
</gene>
<dbReference type="PANTHER" id="PTHR24421:SF10">
    <property type="entry name" value="NITRATE_NITRITE SENSOR PROTEIN NARQ"/>
    <property type="match status" value="1"/>
</dbReference>
<evidence type="ECO:0000313" key="15">
    <source>
        <dbReference type="Proteomes" id="UP000292935"/>
    </source>
</evidence>
<keyword evidence="5" id="KW-0547">Nucleotide-binding</keyword>
<feature type="transmembrane region" description="Helical" evidence="11">
    <location>
        <begin position="69"/>
        <end position="92"/>
    </location>
</feature>
<evidence type="ECO:0000256" key="6">
    <source>
        <dbReference type="ARBA" id="ARBA00022777"/>
    </source>
</evidence>
<dbReference type="GO" id="GO:0046983">
    <property type="term" value="F:protein dimerization activity"/>
    <property type="evidence" value="ECO:0007669"/>
    <property type="project" value="InterPro"/>
</dbReference>
<proteinExistence type="predicted"/>
<dbReference type="InterPro" id="IPR003594">
    <property type="entry name" value="HATPase_dom"/>
</dbReference>
<feature type="transmembrane region" description="Helical" evidence="11">
    <location>
        <begin position="211"/>
        <end position="231"/>
    </location>
</feature>
<keyword evidence="3" id="KW-0597">Phosphoprotein</keyword>
<evidence type="ECO:0000256" key="10">
    <source>
        <dbReference type="SAM" id="MobiDB-lite"/>
    </source>
</evidence>
<reference evidence="14 15" key="1">
    <citation type="submission" date="2019-01" db="EMBL/GenBank/DDBJ databases">
        <authorList>
            <person name="Li J."/>
        </authorList>
    </citation>
    <scope>NUCLEOTIDE SEQUENCE [LARGE SCALE GENOMIC DNA]</scope>
    <source>
        <strain evidence="14 15">CCUG 35506</strain>
    </source>
</reference>
<dbReference type="Pfam" id="PF07730">
    <property type="entry name" value="HisKA_3"/>
    <property type="match status" value="1"/>
</dbReference>
<evidence type="ECO:0000313" key="14">
    <source>
        <dbReference type="EMBL" id="RXZ47593.1"/>
    </source>
</evidence>
<evidence type="ECO:0000256" key="3">
    <source>
        <dbReference type="ARBA" id="ARBA00022553"/>
    </source>
</evidence>
<dbReference type="Gene3D" id="1.20.5.1930">
    <property type="match status" value="1"/>
</dbReference>
<evidence type="ECO:0000256" key="9">
    <source>
        <dbReference type="SAM" id="Coils"/>
    </source>
</evidence>
<dbReference type="GO" id="GO:0005524">
    <property type="term" value="F:ATP binding"/>
    <property type="evidence" value="ECO:0007669"/>
    <property type="project" value="UniProtKB-KW"/>
</dbReference>
<feature type="domain" description="Signal transduction histidine kinase subgroup 3 dimerisation and phosphoacceptor" evidence="13">
    <location>
        <begin position="267"/>
        <end position="330"/>
    </location>
</feature>
<feature type="region of interest" description="Disordered" evidence="10">
    <location>
        <begin position="42"/>
        <end position="62"/>
    </location>
</feature>
<dbReference type="Gene3D" id="3.30.565.10">
    <property type="entry name" value="Histidine kinase-like ATPase, C-terminal domain"/>
    <property type="match status" value="1"/>
</dbReference>
<dbReference type="GO" id="GO:0016020">
    <property type="term" value="C:membrane"/>
    <property type="evidence" value="ECO:0007669"/>
    <property type="project" value="InterPro"/>
</dbReference>
<dbReference type="EMBL" id="SDPO01000003">
    <property type="protein sequence ID" value="RXZ47593.1"/>
    <property type="molecule type" value="Genomic_DNA"/>
</dbReference>
<evidence type="ECO:0000256" key="5">
    <source>
        <dbReference type="ARBA" id="ARBA00022741"/>
    </source>
</evidence>
<accession>A0A4V1QS93</accession>
<comment type="catalytic activity">
    <reaction evidence="1">
        <text>ATP + protein L-histidine = ADP + protein N-phospho-L-histidine.</text>
        <dbReference type="EC" id="2.7.13.3"/>
    </reaction>
</comment>
<keyword evidence="11" id="KW-0472">Membrane</keyword>
<evidence type="ECO:0000259" key="13">
    <source>
        <dbReference type="Pfam" id="PF07730"/>
    </source>
</evidence>
<dbReference type="InterPro" id="IPR050482">
    <property type="entry name" value="Sensor_HK_TwoCompSys"/>
</dbReference>
<dbReference type="InterPro" id="IPR011712">
    <property type="entry name" value="Sig_transdc_His_kin_sub3_dim/P"/>
</dbReference>
<feature type="transmembrane region" description="Helical" evidence="11">
    <location>
        <begin position="176"/>
        <end position="196"/>
    </location>
</feature>
<dbReference type="InterPro" id="IPR036890">
    <property type="entry name" value="HATPase_C_sf"/>
</dbReference>
<keyword evidence="11" id="KW-1133">Transmembrane helix</keyword>
<keyword evidence="9" id="KW-0175">Coiled coil</keyword>
<evidence type="ECO:0000256" key="8">
    <source>
        <dbReference type="ARBA" id="ARBA00023012"/>
    </source>
</evidence>
<feature type="domain" description="Histidine kinase/HSP90-like ATPase" evidence="12">
    <location>
        <begin position="376"/>
        <end position="463"/>
    </location>
</feature>
<evidence type="ECO:0000256" key="4">
    <source>
        <dbReference type="ARBA" id="ARBA00022679"/>
    </source>
</evidence>
<dbReference type="AlphaFoldDB" id="A0A4V1QS93"/>
<feature type="transmembrane region" description="Helical" evidence="11">
    <location>
        <begin position="124"/>
        <end position="143"/>
    </location>
</feature>
<feature type="transmembrane region" description="Helical" evidence="11">
    <location>
        <begin position="149"/>
        <end position="169"/>
    </location>
</feature>
<keyword evidence="6 14" id="KW-0418">Kinase</keyword>
<keyword evidence="4" id="KW-0808">Transferase</keyword>